<dbReference type="FunFam" id="2.10.25.10:FF:000434">
    <property type="entry name" value="Predicted protein"/>
    <property type="match status" value="1"/>
</dbReference>
<feature type="disulfide bond" evidence="14">
    <location>
        <begin position="629"/>
        <end position="638"/>
    </location>
</feature>
<dbReference type="FunFam" id="2.10.25.10:FF:000012">
    <property type="entry name" value="Delta-like protein"/>
    <property type="match status" value="1"/>
</dbReference>
<dbReference type="GO" id="GO:0005509">
    <property type="term" value="F:calcium ion binding"/>
    <property type="evidence" value="ECO:0007669"/>
    <property type="project" value="InterPro"/>
</dbReference>
<dbReference type="KEGG" id="bgt:106058016"/>
<feature type="disulfide bond" evidence="14">
    <location>
        <begin position="455"/>
        <end position="464"/>
    </location>
</feature>
<keyword evidence="3" id="KW-1003">Cell membrane</keyword>
<dbReference type="FunFam" id="2.10.25.10:FF:000004">
    <property type="entry name" value="Neurogenic locus notch 1"/>
    <property type="match status" value="3"/>
</dbReference>
<dbReference type="PRINTS" id="PR01983">
    <property type="entry name" value="NOTCH"/>
</dbReference>
<reference evidence="17" key="1">
    <citation type="submission" date="2020-05" db="UniProtKB">
        <authorList>
            <consortium name="EnsemblMetazoa"/>
        </authorList>
    </citation>
    <scope>IDENTIFICATION</scope>
    <source>
        <strain evidence="17">BB02</strain>
    </source>
</reference>
<dbReference type="InterPro" id="IPR000152">
    <property type="entry name" value="EGF-type_Asp/Asn_hydroxyl_site"/>
</dbReference>
<keyword evidence="10" id="KW-1133">Transmembrane helix</keyword>
<dbReference type="PROSITE" id="PS01186">
    <property type="entry name" value="EGF_2"/>
    <property type="match status" value="14"/>
</dbReference>
<dbReference type="STRING" id="6526.A0A2C9K959"/>
<dbReference type="FunFam" id="2.10.25.10:FF:000122">
    <property type="entry name" value="Protein crumbs homolog 2"/>
    <property type="match status" value="1"/>
</dbReference>
<keyword evidence="7" id="KW-0677">Repeat</keyword>
<feature type="disulfide bond" evidence="14">
    <location>
        <begin position="45"/>
        <end position="54"/>
    </location>
</feature>
<dbReference type="GO" id="GO:0030097">
    <property type="term" value="P:hemopoiesis"/>
    <property type="evidence" value="ECO:0007669"/>
    <property type="project" value="UniProtKB-ARBA"/>
</dbReference>
<evidence type="ECO:0000259" key="15">
    <source>
        <dbReference type="PROSITE" id="PS50026"/>
    </source>
</evidence>
<dbReference type="Gene3D" id="2.10.25.10">
    <property type="entry name" value="Laminin"/>
    <property type="match status" value="20"/>
</dbReference>
<feature type="domain" description="EGF-like" evidence="15">
    <location>
        <begin position="217"/>
        <end position="253"/>
    </location>
</feature>
<organism evidence="17 18">
    <name type="scientific">Biomphalaria glabrata</name>
    <name type="common">Bloodfluke planorb</name>
    <name type="synonym">Freshwater snail</name>
    <dbReference type="NCBI Taxonomy" id="6526"/>
    <lineage>
        <taxon>Eukaryota</taxon>
        <taxon>Metazoa</taxon>
        <taxon>Spiralia</taxon>
        <taxon>Lophotrochozoa</taxon>
        <taxon>Mollusca</taxon>
        <taxon>Gastropoda</taxon>
        <taxon>Heterobranchia</taxon>
        <taxon>Euthyneura</taxon>
        <taxon>Panpulmonata</taxon>
        <taxon>Hygrophila</taxon>
        <taxon>Lymnaeoidea</taxon>
        <taxon>Planorbidae</taxon>
        <taxon>Biomphalaria</taxon>
    </lineage>
</organism>
<dbReference type="GO" id="GO:0051241">
    <property type="term" value="P:negative regulation of multicellular organismal process"/>
    <property type="evidence" value="ECO:0007669"/>
    <property type="project" value="UniProtKB-ARBA"/>
</dbReference>
<keyword evidence="8" id="KW-0106">Calcium</keyword>
<feature type="disulfide bond" evidence="14">
    <location>
        <begin position="531"/>
        <end position="540"/>
    </location>
</feature>
<feature type="domain" description="EGF-like" evidence="15">
    <location>
        <begin position="391"/>
        <end position="427"/>
    </location>
</feature>
<dbReference type="InterPro" id="IPR013032">
    <property type="entry name" value="EGF-like_CS"/>
</dbReference>
<dbReference type="VEuPathDB" id="VectorBase:BGLB016648"/>
<dbReference type="InterPro" id="IPR018097">
    <property type="entry name" value="EGF_Ca-bd_CS"/>
</dbReference>
<evidence type="ECO:0000256" key="2">
    <source>
        <dbReference type="ARBA" id="ARBA00022473"/>
    </source>
</evidence>
<evidence type="ECO:0000256" key="7">
    <source>
        <dbReference type="ARBA" id="ARBA00022737"/>
    </source>
</evidence>
<feature type="disulfide bond" evidence="14">
    <location>
        <begin position="180"/>
        <end position="189"/>
    </location>
</feature>
<feature type="disulfide bond" evidence="14">
    <location>
        <begin position="726"/>
        <end position="743"/>
    </location>
</feature>
<dbReference type="SUPFAM" id="SSF57196">
    <property type="entry name" value="EGF/Laminin"/>
    <property type="match status" value="10"/>
</dbReference>
<dbReference type="GO" id="GO:0048513">
    <property type="term" value="P:animal organ development"/>
    <property type="evidence" value="ECO:0007669"/>
    <property type="project" value="UniProtKB-ARBA"/>
</dbReference>
<accession>A0A2C9K959</accession>
<evidence type="ECO:0000256" key="14">
    <source>
        <dbReference type="PROSITE-ProRule" id="PRU00076"/>
    </source>
</evidence>
<keyword evidence="9" id="KW-0914">Notch signaling pathway</keyword>
<dbReference type="FunFam" id="2.10.25.10:FF:000143">
    <property type="entry name" value="Protein crumbs 1"/>
    <property type="match status" value="1"/>
</dbReference>
<sequence length="1122" mass="122787">MNKVENEWEACRYFDEDVDDCALNPNMCLNGGICMNTPGSFSCVCVNGWDGTYCAHNEDDCQQMPCYNGGICYDRVGYFECECPMGKTGLRCHLEDACLSNPCFAGASCETSPIDGEPICACKTGRQGRDCSLDVDECKERYTGTNCDSEIDECITSTGRSPCFNGGVCQDHINRFSCSCPAGFEGTTCQIDINECESSPCKNAAKCIDSINKYTCQCEKAEDSPCEHGGTCVNTNGSFFCQCPVGFSGNFCEKNINECNSDPCQNDGTCLDETGKYSCLCMPVWGVYLVRFVCLTRDYSFSMLISTGPLCEQDINECAGTNLCRNGGTCSNTIGSYICSCVSGYEGRQCERNHDDCESSPCLNGGTCVDGIASYTCSCVSGFGGNHCENDIDECASNPCINNGTCTDYVDSFTCTCKPGFSGTFCHINDNDCSQSLCLNKGKCIDQVNGFTCKCAKGYTGKHCQQRIDPCDSNPCMNGSFCYNQVSTYVCNCPYGYTGPRCESFVDWCTQKPCQNQATCKQIANNFKCSCPDGWTGRLCDVRSVFCHRAAALKGKYNLDHLKKKISISVKKLCKNGGTCKNKNKSHVCNCAKGFQGSYCESKINECLSGACMNGATCTDLVGGYYCQCAKGFLGISCEMNIDDCAKDPCANGGICHDLIDDFHCSCPPGTAGLLCEVNVNECLLNTCHNGGTCVDKVNGFECNCPLGFVGKRCEGDVNECLSNPCDPHGTWDCVQLINDYRCDCKPGWTGKICNMWVTCAQSPCKHGGTCKDTKNGATCTCASGYTGQFCHVQMSACDPNPCRNQGTCTVTASGYSCLCPRGSVGVHCERDTIDESLNRPCINGGTCMERIDEHLQFKAAPNVFLMNAANELSLKCTWKGNKSLRLVQVKSIQIMKETEQGFEEIASLKHPDDTNMTSVQTHPKYDIEVTYWRHQNCFTLSVLFTKPSLRDAGKYTCLAVEADAIGSSFNVNASLNVTSKEDCSVDQWYFGPKTYNNRKYYLSKFGALDIDDAVSRCVSLGGYLMEINDEAEFYIANDLAANTNVDRAFIAGSDAKVENYWIYPRTGQPLTFLKWRSGQPDNLNFEDCLEIGFKKNEKDNNDIQCSFDNAFFCEIESTRSN</sequence>
<dbReference type="InterPro" id="IPR049883">
    <property type="entry name" value="NOTCH1_EGF-like"/>
</dbReference>
<keyword evidence="5" id="KW-0812">Transmembrane</keyword>
<dbReference type="FunFam" id="2.10.25.10:FF:000031">
    <property type="entry name" value="neurogenic locus notch homolog protein 3"/>
    <property type="match status" value="2"/>
</dbReference>
<evidence type="ECO:0000256" key="6">
    <source>
        <dbReference type="ARBA" id="ARBA00022729"/>
    </source>
</evidence>
<keyword evidence="2" id="KW-0217">Developmental protein</keyword>
<dbReference type="VEuPathDB" id="VectorBase:BGLAX_050649"/>
<dbReference type="VEuPathDB" id="VectorBase:BGLAX_028241"/>
<evidence type="ECO:0000256" key="13">
    <source>
        <dbReference type="ARBA" id="ARBA00023180"/>
    </source>
</evidence>
<evidence type="ECO:0000256" key="4">
    <source>
        <dbReference type="ARBA" id="ARBA00022536"/>
    </source>
</evidence>
<dbReference type="InterPro" id="IPR016187">
    <property type="entry name" value="CTDL_fold"/>
</dbReference>
<feature type="domain" description="EGF-like" evidence="15">
    <location>
        <begin position="353"/>
        <end position="389"/>
    </location>
</feature>
<dbReference type="InterPro" id="IPR051022">
    <property type="entry name" value="Notch_Cell-Fate_Det"/>
</dbReference>
<feature type="domain" description="EGF-like" evidence="15">
    <location>
        <begin position="756"/>
        <end position="792"/>
    </location>
</feature>
<feature type="domain" description="EGF-like" evidence="15">
    <location>
        <begin position="17"/>
        <end position="55"/>
    </location>
</feature>
<dbReference type="SUPFAM" id="SSF56436">
    <property type="entry name" value="C-type lectin-like"/>
    <property type="match status" value="1"/>
</dbReference>
<feature type="disulfide bond" evidence="14">
    <location>
        <begin position="667"/>
        <end position="676"/>
    </location>
</feature>
<dbReference type="GO" id="GO:0048646">
    <property type="term" value="P:anatomical structure formation involved in morphogenesis"/>
    <property type="evidence" value="ECO:0007669"/>
    <property type="project" value="UniProtKB-ARBA"/>
</dbReference>
<evidence type="ECO:0000256" key="10">
    <source>
        <dbReference type="ARBA" id="ARBA00022989"/>
    </source>
</evidence>
<evidence type="ECO:0000313" key="17">
    <source>
        <dbReference type="EnsemblMetazoa" id="BGLB016648-PA"/>
    </source>
</evidence>
<feature type="disulfide bond" evidence="14">
    <location>
        <begin position="103"/>
        <end position="120"/>
    </location>
</feature>
<dbReference type="GO" id="GO:0009952">
    <property type="term" value="P:anterior/posterior pattern specification"/>
    <property type="evidence" value="ECO:0007669"/>
    <property type="project" value="UniProtKB-ARBA"/>
</dbReference>
<feature type="disulfide bond" evidence="14">
    <location>
        <begin position="243"/>
        <end position="252"/>
    </location>
</feature>
<dbReference type="AlphaFoldDB" id="A0A2C9K959"/>
<dbReference type="InterPro" id="IPR009030">
    <property type="entry name" value="Growth_fac_rcpt_cys_sf"/>
</dbReference>
<dbReference type="InterPro" id="IPR000742">
    <property type="entry name" value="EGF"/>
</dbReference>
<dbReference type="GO" id="GO:0003008">
    <property type="term" value="P:system process"/>
    <property type="evidence" value="ECO:0007669"/>
    <property type="project" value="UniProtKB-ARBA"/>
</dbReference>
<dbReference type="GO" id="GO:0035282">
    <property type="term" value="P:segmentation"/>
    <property type="evidence" value="ECO:0007669"/>
    <property type="project" value="UniProtKB-ARBA"/>
</dbReference>
<dbReference type="FunFam" id="2.10.25.10:FF:000146">
    <property type="entry name" value="Putative neurogenic locus notch"/>
    <property type="match status" value="1"/>
</dbReference>
<dbReference type="FunFam" id="2.10.25.10:FF:000173">
    <property type="entry name" value="Neurogenic locus notch protein 2"/>
    <property type="match status" value="2"/>
</dbReference>
<dbReference type="PANTHER" id="PTHR24049">
    <property type="entry name" value="CRUMBS FAMILY MEMBER"/>
    <property type="match status" value="1"/>
</dbReference>
<evidence type="ECO:0000256" key="3">
    <source>
        <dbReference type="ARBA" id="ARBA00022475"/>
    </source>
</evidence>
<keyword evidence="11" id="KW-0472">Membrane</keyword>
<feature type="domain" description="EGF-like" evidence="15">
    <location>
        <begin position="467"/>
        <end position="503"/>
    </location>
</feature>
<evidence type="ECO:0000256" key="8">
    <source>
        <dbReference type="ARBA" id="ARBA00022837"/>
    </source>
</evidence>
<dbReference type="PROSITE" id="PS01187">
    <property type="entry name" value="EGF_CA"/>
    <property type="match status" value="4"/>
</dbReference>
<dbReference type="EnsemblMetazoa" id="BGLB016648-RA">
    <property type="protein sequence ID" value="BGLB016648-PA"/>
    <property type="gene ID" value="BGLB016648"/>
</dbReference>
<gene>
    <name evidence="17" type="primary">106058016</name>
</gene>
<comment type="subcellular location">
    <subcellularLocation>
        <location evidence="1">Cell membrane</location>
        <topology evidence="1">Single-pass type I membrane protein</topology>
    </subcellularLocation>
</comment>
<dbReference type="SMART" id="SM00034">
    <property type="entry name" value="CLECT"/>
    <property type="match status" value="1"/>
</dbReference>
<evidence type="ECO:0000256" key="1">
    <source>
        <dbReference type="ARBA" id="ARBA00004251"/>
    </source>
</evidence>
<dbReference type="Pfam" id="PF00008">
    <property type="entry name" value="EGF"/>
    <property type="match status" value="11"/>
</dbReference>
<feature type="disulfide bond" evidence="14">
    <location>
        <begin position="705"/>
        <end position="714"/>
    </location>
</feature>
<feature type="domain" description="EGF-like" evidence="15">
    <location>
        <begin position="314"/>
        <end position="351"/>
    </location>
</feature>
<dbReference type="PRINTS" id="PR00010">
    <property type="entry name" value="EGFBLOOD"/>
</dbReference>
<feature type="disulfide bond" evidence="14">
    <location>
        <begin position="379"/>
        <end position="388"/>
    </location>
</feature>
<feature type="disulfide bond" evidence="14">
    <location>
        <begin position="122"/>
        <end position="131"/>
    </location>
</feature>
<dbReference type="PROSITE" id="PS00010">
    <property type="entry name" value="ASX_HYDROXYL"/>
    <property type="match status" value="13"/>
</dbReference>
<feature type="domain" description="EGF-like" evidence="15">
    <location>
        <begin position="794"/>
        <end position="830"/>
    </location>
</feature>
<feature type="disulfide bond" evidence="14">
    <location>
        <begin position="341"/>
        <end position="350"/>
    </location>
</feature>
<feature type="domain" description="EGF-like" evidence="15">
    <location>
        <begin position="150"/>
        <end position="190"/>
    </location>
</feature>
<feature type="domain" description="EGF-like" evidence="15">
    <location>
        <begin position="429"/>
        <end position="465"/>
    </location>
</feature>
<dbReference type="PROSITE" id="PS00022">
    <property type="entry name" value="EGF_1"/>
    <property type="match status" value="18"/>
</dbReference>
<feature type="disulfide bond" evidence="14">
    <location>
        <begin position="591"/>
        <end position="600"/>
    </location>
</feature>
<dbReference type="Pfam" id="PF07645">
    <property type="entry name" value="EGF_CA"/>
    <property type="match status" value="2"/>
</dbReference>
<evidence type="ECO:0000259" key="16">
    <source>
        <dbReference type="PROSITE" id="PS50041"/>
    </source>
</evidence>
<dbReference type="PANTHER" id="PTHR24049:SF22">
    <property type="entry name" value="DROSOPHILA CRUMBS HOMOLOG"/>
    <property type="match status" value="1"/>
</dbReference>
<evidence type="ECO:0000256" key="12">
    <source>
        <dbReference type="ARBA" id="ARBA00023157"/>
    </source>
</evidence>
<evidence type="ECO:0000256" key="11">
    <source>
        <dbReference type="ARBA" id="ARBA00023136"/>
    </source>
</evidence>
<dbReference type="GO" id="GO:0007219">
    <property type="term" value="P:Notch signaling pathway"/>
    <property type="evidence" value="ECO:0007669"/>
    <property type="project" value="UniProtKB-KW"/>
</dbReference>
<feature type="disulfide bond" evidence="14">
    <location>
        <begin position="820"/>
        <end position="829"/>
    </location>
</feature>
<feature type="disulfide bond" evidence="14">
    <location>
        <begin position="417"/>
        <end position="426"/>
    </location>
</feature>
<dbReference type="CDD" id="cd00037">
    <property type="entry name" value="CLECT"/>
    <property type="match status" value="1"/>
</dbReference>
<protein>
    <submittedName>
        <fullName evidence="17">Uncharacterized protein</fullName>
    </submittedName>
</protein>
<feature type="domain" description="C-type lectin" evidence="16">
    <location>
        <begin position="996"/>
        <end position="1115"/>
    </location>
</feature>
<keyword evidence="6" id="KW-0732">Signal</keyword>
<feature type="domain" description="EGF-like" evidence="15">
    <location>
        <begin position="57"/>
        <end position="93"/>
    </location>
</feature>
<feature type="domain" description="EGF-like" evidence="15">
    <location>
        <begin position="94"/>
        <end position="132"/>
    </location>
</feature>
<feature type="domain" description="EGF-like" evidence="15">
    <location>
        <begin position="255"/>
        <end position="293"/>
    </location>
</feature>
<dbReference type="GO" id="GO:0005886">
    <property type="term" value="C:plasma membrane"/>
    <property type="evidence" value="ECO:0007669"/>
    <property type="project" value="UniProtKB-SubCell"/>
</dbReference>
<dbReference type="InterPro" id="IPR001304">
    <property type="entry name" value="C-type_lectin-like"/>
</dbReference>
<dbReference type="CDD" id="cd00054">
    <property type="entry name" value="EGF_CA"/>
    <property type="match status" value="16"/>
</dbReference>
<dbReference type="InterPro" id="IPR001881">
    <property type="entry name" value="EGF-like_Ca-bd_dom"/>
</dbReference>
<feature type="domain" description="EGF-like" evidence="15">
    <location>
        <begin position="717"/>
        <end position="755"/>
    </location>
</feature>
<dbReference type="PROSITE" id="PS50026">
    <property type="entry name" value="EGF_3"/>
    <property type="match status" value="19"/>
</dbReference>
<dbReference type="Proteomes" id="UP000076420">
    <property type="component" value="Unassembled WGS sequence"/>
</dbReference>
<evidence type="ECO:0000256" key="5">
    <source>
        <dbReference type="ARBA" id="ARBA00022692"/>
    </source>
</evidence>
<feature type="domain" description="EGF-like" evidence="15">
    <location>
        <begin position="505"/>
        <end position="541"/>
    </location>
</feature>
<comment type="caution">
    <text evidence="14">Lacks conserved residue(s) required for the propagation of feature annotation.</text>
</comment>
<dbReference type="FunFam" id="2.10.25.10:FF:000391">
    <property type="entry name" value="Weary, isoform C"/>
    <property type="match status" value="1"/>
</dbReference>
<keyword evidence="13" id="KW-0325">Glycoprotein</keyword>
<feature type="disulfide bond" evidence="14">
    <location>
        <begin position="83"/>
        <end position="92"/>
    </location>
</feature>
<dbReference type="SMART" id="SM00181">
    <property type="entry name" value="EGF"/>
    <property type="match status" value="19"/>
</dbReference>
<feature type="disulfide bond" evidence="14">
    <location>
        <begin position="745"/>
        <end position="754"/>
    </location>
</feature>
<dbReference type="Gene3D" id="3.10.100.10">
    <property type="entry name" value="Mannose-Binding Protein A, subunit A"/>
    <property type="match status" value="1"/>
</dbReference>
<evidence type="ECO:0000313" key="18">
    <source>
        <dbReference type="Proteomes" id="UP000076420"/>
    </source>
</evidence>
<keyword evidence="12 14" id="KW-1015">Disulfide bond</keyword>
<evidence type="ECO:0000256" key="9">
    <source>
        <dbReference type="ARBA" id="ARBA00022976"/>
    </source>
</evidence>
<feature type="domain" description="EGF-like" evidence="15">
    <location>
        <begin position="679"/>
        <end position="715"/>
    </location>
</feature>
<feature type="disulfide bond" evidence="14">
    <location>
        <begin position="782"/>
        <end position="791"/>
    </location>
</feature>
<dbReference type="PROSITE" id="PS50041">
    <property type="entry name" value="C_TYPE_LECTIN_2"/>
    <property type="match status" value="1"/>
</dbReference>
<dbReference type="SUPFAM" id="SSF57184">
    <property type="entry name" value="Growth factor receptor domain"/>
    <property type="match status" value="3"/>
</dbReference>
<dbReference type="GO" id="GO:0048863">
    <property type="term" value="P:stem cell differentiation"/>
    <property type="evidence" value="ECO:0007669"/>
    <property type="project" value="UniProtKB-ARBA"/>
</dbReference>
<dbReference type="SMART" id="SM00179">
    <property type="entry name" value="EGF_CA"/>
    <property type="match status" value="19"/>
</dbReference>
<keyword evidence="4 14" id="KW-0245">EGF-like domain</keyword>
<dbReference type="FunFam" id="2.10.25.10:FF:000125">
    <property type="entry name" value="Neurogenic locus notch protein-like"/>
    <property type="match status" value="2"/>
</dbReference>
<dbReference type="FunFam" id="2.10.25.10:FF:000061">
    <property type="entry name" value="Delta-like protein"/>
    <property type="match status" value="1"/>
</dbReference>
<dbReference type="FunFam" id="2.10.25.10:FF:000066">
    <property type="entry name" value="FAT atypical cadherin 4"/>
    <property type="match status" value="1"/>
</dbReference>
<feature type="domain" description="EGF-like" evidence="15">
    <location>
        <begin position="603"/>
        <end position="639"/>
    </location>
</feature>
<dbReference type="Pfam" id="PF12661">
    <property type="entry name" value="hEGF"/>
    <property type="match status" value="5"/>
</dbReference>
<proteinExistence type="predicted"/>
<feature type="domain" description="EGF-like" evidence="15">
    <location>
        <begin position="641"/>
        <end position="677"/>
    </location>
</feature>
<feature type="disulfide bond" evidence="14">
    <location>
        <begin position="493"/>
        <end position="502"/>
    </location>
</feature>
<dbReference type="GO" id="GO:0051240">
    <property type="term" value="P:positive regulation of multicellular organismal process"/>
    <property type="evidence" value="ECO:0007669"/>
    <property type="project" value="UniProtKB-ARBA"/>
</dbReference>
<dbReference type="InterPro" id="IPR016186">
    <property type="entry name" value="C-type_lectin-like/link_sf"/>
</dbReference>
<name>A0A2C9K959_BIOGL</name>
<dbReference type="GO" id="GO:0019904">
    <property type="term" value="F:protein domain specific binding"/>
    <property type="evidence" value="ECO:0007669"/>
    <property type="project" value="UniProtKB-ARBA"/>
</dbReference>
<feature type="domain" description="EGF-like" evidence="15">
    <location>
        <begin position="565"/>
        <end position="601"/>
    </location>
</feature>